<dbReference type="AlphaFoldDB" id="A0A328AQ98"/>
<dbReference type="InterPro" id="IPR050281">
    <property type="entry name" value="Flavin_monoamine_oxidase"/>
</dbReference>
<dbReference type="OrthoDB" id="9790035at2"/>
<evidence type="ECO:0000259" key="7">
    <source>
        <dbReference type="Pfam" id="PF01593"/>
    </source>
</evidence>
<evidence type="ECO:0000256" key="5">
    <source>
        <dbReference type="ARBA" id="ARBA00023070"/>
    </source>
</evidence>
<comment type="catalytic activity">
    <reaction evidence="6">
        <text>L-tryptophan + O2 = indole-3-acetamide + CO2 + H2O</text>
        <dbReference type="Rhea" id="RHEA:16165"/>
        <dbReference type="ChEBI" id="CHEBI:15377"/>
        <dbReference type="ChEBI" id="CHEBI:15379"/>
        <dbReference type="ChEBI" id="CHEBI:16031"/>
        <dbReference type="ChEBI" id="CHEBI:16526"/>
        <dbReference type="ChEBI" id="CHEBI:57912"/>
        <dbReference type="EC" id="1.13.12.3"/>
    </reaction>
</comment>
<dbReference type="GO" id="GO:0050361">
    <property type="term" value="F:tryptophan 2-monooxygenase activity"/>
    <property type="evidence" value="ECO:0007669"/>
    <property type="project" value="UniProtKB-EC"/>
</dbReference>
<protein>
    <recommendedName>
        <fullName evidence="4">Tryptophan 2-monooxygenase</fullName>
        <ecNumber evidence="3">1.13.12.3</ecNumber>
    </recommendedName>
</protein>
<dbReference type="EMBL" id="QFYR01000001">
    <property type="protein sequence ID" value="RAK57180.1"/>
    <property type="molecule type" value="Genomic_DNA"/>
</dbReference>
<comment type="caution">
    <text evidence="8">The sequence shown here is derived from an EMBL/GenBank/DDBJ whole genome shotgun (WGS) entry which is preliminary data.</text>
</comment>
<sequence>MQDRFDVVVIGAGAAGIAALRRLRAAGVSAVALEAQGRIGGRAHTVLARPDLPLDLGCGWLHSADVNPLVTPIEQAGFHIDRTPPHWERQAGNQDFTPQDQQAFGSAYEAFENRLEEAARSGRDQPASDFFDPECRWNVLMDAVSSYYNGAEYDQVSVLDYAAYDDTEVNYRVADGYGAAIRHFAPLDAIVTDCAVEVVHHDGPELRLETTRGTVSCRAAIVAVPTPTLAEGRLSFSPGLSDKQAAAAGLPLGLADKAFLLLEEPEALPTEEHMFGRTDRTETGSYHLRPFKRPYIEVFLGGRLARHLEGEGPGAQVGFAVEELVGLLGSDFRRKLTPVGETHWAGDPWTLGSYSHALPGHAGARAVLAAPVENRIFFAGEATSPHAYSTCHGAWETGLRAADEALAALGVSSPAASSG</sequence>
<organism evidence="8 9">
    <name type="scientific">Phenylobacterium deserti</name>
    <dbReference type="NCBI Taxonomy" id="1914756"/>
    <lineage>
        <taxon>Bacteria</taxon>
        <taxon>Pseudomonadati</taxon>
        <taxon>Pseudomonadota</taxon>
        <taxon>Alphaproteobacteria</taxon>
        <taxon>Caulobacterales</taxon>
        <taxon>Caulobacteraceae</taxon>
        <taxon>Phenylobacterium</taxon>
    </lineage>
</organism>
<evidence type="ECO:0000256" key="1">
    <source>
        <dbReference type="ARBA" id="ARBA00004814"/>
    </source>
</evidence>
<evidence type="ECO:0000313" key="8">
    <source>
        <dbReference type="EMBL" id="RAK57180.1"/>
    </source>
</evidence>
<dbReference type="Proteomes" id="UP000249725">
    <property type="component" value="Unassembled WGS sequence"/>
</dbReference>
<evidence type="ECO:0000256" key="2">
    <source>
        <dbReference type="ARBA" id="ARBA00005833"/>
    </source>
</evidence>
<gene>
    <name evidence="8" type="ORF">DJ018_04300</name>
</gene>
<dbReference type="SUPFAM" id="SSF54373">
    <property type="entry name" value="FAD-linked reductases, C-terminal domain"/>
    <property type="match status" value="1"/>
</dbReference>
<keyword evidence="9" id="KW-1185">Reference proteome</keyword>
<evidence type="ECO:0000256" key="3">
    <source>
        <dbReference type="ARBA" id="ARBA00012535"/>
    </source>
</evidence>
<feature type="domain" description="Amine oxidase" evidence="7">
    <location>
        <begin position="15"/>
        <end position="405"/>
    </location>
</feature>
<accession>A0A328AQ98</accession>
<name>A0A328AQ98_9CAUL</name>
<dbReference type="Gene3D" id="3.50.50.60">
    <property type="entry name" value="FAD/NAD(P)-binding domain"/>
    <property type="match status" value="1"/>
</dbReference>
<evidence type="ECO:0000313" key="9">
    <source>
        <dbReference type="Proteomes" id="UP000249725"/>
    </source>
</evidence>
<reference evidence="9" key="1">
    <citation type="submission" date="2018-05" db="EMBL/GenBank/DDBJ databases">
        <authorList>
            <person name="Li X."/>
        </authorList>
    </citation>
    <scope>NUCLEOTIDE SEQUENCE [LARGE SCALE GENOMIC DNA]</scope>
    <source>
        <strain evidence="9">YIM 73061</strain>
    </source>
</reference>
<dbReference type="InterPro" id="IPR002937">
    <property type="entry name" value="Amino_oxidase"/>
</dbReference>
<comment type="similarity">
    <text evidence="2">Belongs to the tryptophan 2-monooxygenase family.</text>
</comment>
<evidence type="ECO:0000256" key="6">
    <source>
        <dbReference type="ARBA" id="ARBA00047321"/>
    </source>
</evidence>
<dbReference type="InterPro" id="IPR036188">
    <property type="entry name" value="FAD/NAD-bd_sf"/>
</dbReference>
<dbReference type="RefSeq" id="WP_111513632.1">
    <property type="nucleotide sequence ID" value="NZ_QFYR01000001.1"/>
</dbReference>
<dbReference type="SUPFAM" id="SSF51905">
    <property type="entry name" value="FAD/NAD(P)-binding domain"/>
    <property type="match status" value="1"/>
</dbReference>
<evidence type="ECO:0000256" key="4">
    <source>
        <dbReference type="ARBA" id="ARBA00017871"/>
    </source>
</evidence>
<dbReference type="PANTHER" id="PTHR10742">
    <property type="entry name" value="FLAVIN MONOAMINE OXIDASE"/>
    <property type="match status" value="1"/>
</dbReference>
<dbReference type="GO" id="GO:0009851">
    <property type="term" value="P:auxin biosynthetic process"/>
    <property type="evidence" value="ECO:0007669"/>
    <property type="project" value="UniProtKB-KW"/>
</dbReference>
<comment type="pathway">
    <text evidence="1">Plant hormone metabolism; auxin biosynthesis.</text>
</comment>
<proteinExistence type="inferred from homology"/>
<dbReference type="Pfam" id="PF01593">
    <property type="entry name" value="Amino_oxidase"/>
    <property type="match status" value="1"/>
</dbReference>
<keyword evidence="5" id="KW-0073">Auxin biosynthesis</keyword>
<dbReference type="PRINTS" id="PR00420">
    <property type="entry name" value="RNGMNOXGNASE"/>
</dbReference>
<dbReference type="PANTHER" id="PTHR10742:SF410">
    <property type="entry name" value="LYSINE-SPECIFIC HISTONE DEMETHYLASE 2"/>
    <property type="match status" value="1"/>
</dbReference>
<dbReference type="EC" id="1.13.12.3" evidence="3"/>